<proteinExistence type="predicted"/>
<keyword evidence="2" id="KW-1185">Reference proteome</keyword>
<dbReference type="EMBL" id="MU250523">
    <property type="protein sequence ID" value="KAG7452870.1"/>
    <property type="molecule type" value="Genomic_DNA"/>
</dbReference>
<dbReference type="Proteomes" id="UP000812287">
    <property type="component" value="Unassembled WGS sequence"/>
</dbReference>
<comment type="caution">
    <text evidence="1">The sequence shown here is derived from an EMBL/GenBank/DDBJ whole genome shotgun (WGS) entry which is preliminary data.</text>
</comment>
<evidence type="ECO:0000313" key="2">
    <source>
        <dbReference type="Proteomes" id="UP000812287"/>
    </source>
</evidence>
<gene>
    <name evidence="1" type="ORF">BT62DRAFT_1070585</name>
</gene>
<protein>
    <submittedName>
        <fullName evidence="1">Uncharacterized protein</fullName>
    </submittedName>
</protein>
<organism evidence="1 2">
    <name type="scientific">Guyanagaster necrorhizus</name>
    <dbReference type="NCBI Taxonomy" id="856835"/>
    <lineage>
        <taxon>Eukaryota</taxon>
        <taxon>Fungi</taxon>
        <taxon>Dikarya</taxon>
        <taxon>Basidiomycota</taxon>
        <taxon>Agaricomycotina</taxon>
        <taxon>Agaricomycetes</taxon>
        <taxon>Agaricomycetidae</taxon>
        <taxon>Agaricales</taxon>
        <taxon>Marasmiineae</taxon>
        <taxon>Physalacriaceae</taxon>
        <taxon>Guyanagaster</taxon>
    </lineage>
</organism>
<name>A0A9P8AYU5_9AGAR</name>
<evidence type="ECO:0000313" key="1">
    <source>
        <dbReference type="EMBL" id="KAG7452870.1"/>
    </source>
</evidence>
<dbReference type="AlphaFoldDB" id="A0A9P8AYU5"/>
<dbReference type="OrthoDB" id="2722301at2759"/>
<accession>A0A9P8AYU5</accession>
<sequence>MPSSLFEIVGGHNTGQAGPDYGPFVFDIALLGYQVCQPFQHLTHYAPFHAPFFDMMVTLDYKKRFTAVEALQFFEDMYSLLTQEQLQASPPNCSINIDYCIFNRWRDLPPELVQRWTSYREPPMPMVDQSAALHMRLSSDSSCHRLCSTNVESTYGPCVALRFDHYQISSKAWISYALPSGII</sequence>
<dbReference type="RefSeq" id="XP_043046370.1">
    <property type="nucleotide sequence ID" value="XM_043178679.1"/>
</dbReference>
<dbReference type="GeneID" id="66100973"/>
<reference evidence="1" key="1">
    <citation type="submission" date="2020-11" db="EMBL/GenBank/DDBJ databases">
        <title>Adaptations for nitrogen fixation in a non-lichenized fungal sporocarp promotes dispersal by wood-feeding termites.</title>
        <authorList>
            <consortium name="DOE Joint Genome Institute"/>
            <person name="Koch R.A."/>
            <person name="Yoon G."/>
            <person name="Arayal U."/>
            <person name="Lail K."/>
            <person name="Amirebrahimi M."/>
            <person name="Labutti K."/>
            <person name="Lipzen A."/>
            <person name="Riley R."/>
            <person name="Barry K."/>
            <person name="Henrissat B."/>
            <person name="Grigoriev I.V."/>
            <person name="Herr J.R."/>
            <person name="Aime M.C."/>
        </authorList>
    </citation>
    <scope>NUCLEOTIDE SEQUENCE</scope>
    <source>
        <strain evidence="1">MCA 3950</strain>
    </source>
</reference>